<comment type="caution">
    <text evidence="2">The sequence shown here is derived from an EMBL/GenBank/DDBJ whole genome shotgun (WGS) entry which is preliminary data.</text>
</comment>
<protein>
    <recommendedName>
        <fullName evidence="1">SLH domain-containing protein</fullName>
    </recommendedName>
</protein>
<dbReference type="InterPro" id="IPR013783">
    <property type="entry name" value="Ig-like_fold"/>
</dbReference>
<organism evidence="2 3">
    <name type="scientific">candidate division WOR-1 bacterium RIFOXYC12_FULL_54_18</name>
    <dbReference type="NCBI Taxonomy" id="1802584"/>
    <lineage>
        <taxon>Bacteria</taxon>
        <taxon>Bacillati</taxon>
        <taxon>Saganbacteria</taxon>
    </lineage>
</organism>
<dbReference type="NCBIfam" id="NF033709">
    <property type="entry name" value="PorV_fam"/>
    <property type="match status" value="1"/>
</dbReference>
<dbReference type="Gene3D" id="2.40.160.60">
    <property type="entry name" value="Outer membrane protein transport protein (OMPP1/FadL/TodX)"/>
    <property type="match status" value="1"/>
</dbReference>
<feature type="domain" description="SLH" evidence="1">
    <location>
        <begin position="498"/>
        <end position="557"/>
    </location>
</feature>
<evidence type="ECO:0000259" key="1">
    <source>
        <dbReference type="PROSITE" id="PS51272"/>
    </source>
</evidence>
<dbReference type="Gene3D" id="2.60.40.10">
    <property type="entry name" value="Immunoglobulins"/>
    <property type="match status" value="1"/>
</dbReference>
<dbReference type="AlphaFoldDB" id="A0A1F4T6W2"/>
<dbReference type="InterPro" id="IPR051465">
    <property type="entry name" value="Cell_Envelope_Struct_Comp"/>
</dbReference>
<dbReference type="PANTHER" id="PTHR43308:SF5">
    <property type="entry name" value="S-LAYER PROTEIN _ PEPTIDOGLYCAN ENDO-BETA-N-ACETYLGLUCOSAMINIDASE"/>
    <property type="match status" value="1"/>
</dbReference>
<dbReference type="InterPro" id="IPR001119">
    <property type="entry name" value="SLH_dom"/>
</dbReference>
<feature type="domain" description="SLH" evidence="1">
    <location>
        <begin position="432"/>
        <end position="495"/>
    </location>
</feature>
<dbReference type="PROSITE" id="PS51272">
    <property type="entry name" value="SLH"/>
    <property type="match status" value="3"/>
</dbReference>
<reference evidence="2 3" key="1">
    <citation type="journal article" date="2016" name="Nat. Commun.">
        <title>Thousands of microbial genomes shed light on interconnected biogeochemical processes in an aquifer system.</title>
        <authorList>
            <person name="Anantharaman K."/>
            <person name="Brown C.T."/>
            <person name="Hug L.A."/>
            <person name="Sharon I."/>
            <person name="Castelle C.J."/>
            <person name="Probst A.J."/>
            <person name="Thomas B.C."/>
            <person name="Singh A."/>
            <person name="Wilkins M.J."/>
            <person name="Karaoz U."/>
            <person name="Brodie E.L."/>
            <person name="Williams K.H."/>
            <person name="Hubbard S.S."/>
            <person name="Banfield J.F."/>
        </authorList>
    </citation>
    <scope>NUCLEOTIDE SEQUENCE [LARGE SCALE GENOMIC DNA]</scope>
</reference>
<proteinExistence type="predicted"/>
<dbReference type="EMBL" id="MEUG01000001">
    <property type="protein sequence ID" value="OGC28259.1"/>
    <property type="molecule type" value="Genomic_DNA"/>
</dbReference>
<sequence>MEGQMENIMKNIKNIRLLTTVFALLLTAYSLQLISPAHASSYIAEPTGIAVGARALSLGRAYVGIAENGEAVFANPAGIALITGPKVSAMYSSVMGDVGYSVLSGAYPINDKAALGLGFASARLSGIPITDSTGNVLGTGGWGNHVLTLSYGTFLSAFNPNFNKDILLGANLKYVSVGGEGTTVSTVGGTALNADLGVLFPVNNQIMLGGVFQNILVGSKLNTSGGSTDDTLAPVLKLGSRFNLIGESDKAFFSHATRKLYLSVDGDINLSSKKPSALYAGLEFWPVESLALRAGADNGDLTAGIGIRYSGVEFNYAYHPYSEISENTTHYFSFGYLGEDKKREYNVLIESPADKSIVYSDNVAVTGRIEGFTSSDAAKNLTVKVNDINAVVSPDGKFQVNVPVNQYGKKLLVVKAYDTEGNAGAKDLRIVRLTSFADVPEGYWAKMPIENNATVGLVQGYPDGNFKPERPLTRAELATLLVRAKGIDVKDDRARQVFKDVKSDFWAAKYIEIAQREGLVKGYPDKSFRPNNKISKAEGIAVLVRFDKLPLAEANAKPYWDVPAYHWAARYIEAAKSAGMLNFVSDNRFNPKQAMLRSQTVEVLGKTSLAGAKIKDLYEWEKGFAPSTIQERPTLKASLY</sequence>
<gene>
    <name evidence="2" type="ORF">A3K49_04670</name>
</gene>
<feature type="domain" description="SLH" evidence="1">
    <location>
        <begin position="558"/>
        <end position="618"/>
    </location>
</feature>
<dbReference type="Pfam" id="PF00395">
    <property type="entry name" value="SLH"/>
    <property type="match status" value="3"/>
</dbReference>
<name>A0A1F4T6W2_UNCSA</name>
<dbReference type="PANTHER" id="PTHR43308">
    <property type="entry name" value="OUTER MEMBRANE PROTEIN ALPHA-RELATED"/>
    <property type="match status" value="1"/>
</dbReference>
<evidence type="ECO:0000313" key="2">
    <source>
        <dbReference type="EMBL" id="OGC28259.1"/>
    </source>
</evidence>
<evidence type="ECO:0000313" key="3">
    <source>
        <dbReference type="Proteomes" id="UP000178602"/>
    </source>
</evidence>
<dbReference type="SUPFAM" id="SSF56935">
    <property type="entry name" value="Porins"/>
    <property type="match status" value="1"/>
</dbReference>
<dbReference type="Proteomes" id="UP000178602">
    <property type="component" value="Unassembled WGS sequence"/>
</dbReference>
<accession>A0A1F4T6W2</accession>